<keyword evidence="2" id="KW-1185">Reference proteome</keyword>
<accession>A0A392SBF4</accession>
<reference evidence="1 2" key="1">
    <citation type="journal article" date="2018" name="Front. Plant Sci.">
        <title>Red Clover (Trifolium pratense) and Zigzag Clover (T. medium) - A Picture of Genomic Similarities and Differences.</title>
        <authorList>
            <person name="Dluhosova J."/>
            <person name="Istvanek J."/>
            <person name="Nedelnik J."/>
            <person name="Repkova J."/>
        </authorList>
    </citation>
    <scope>NUCLEOTIDE SEQUENCE [LARGE SCALE GENOMIC DNA]</scope>
    <source>
        <strain evidence="2">cv. 10/8</strain>
        <tissue evidence="1">Leaf</tissue>
    </source>
</reference>
<dbReference type="EMBL" id="LXQA010345201">
    <property type="protein sequence ID" value="MCI45514.1"/>
    <property type="molecule type" value="Genomic_DNA"/>
</dbReference>
<dbReference type="Proteomes" id="UP000265520">
    <property type="component" value="Unassembled WGS sequence"/>
</dbReference>
<evidence type="ECO:0000313" key="2">
    <source>
        <dbReference type="Proteomes" id="UP000265520"/>
    </source>
</evidence>
<protein>
    <submittedName>
        <fullName evidence="1">Uncharacterized protein</fullName>
    </submittedName>
</protein>
<comment type="caution">
    <text evidence="1">The sequence shown here is derived from an EMBL/GenBank/DDBJ whole genome shotgun (WGS) entry which is preliminary data.</text>
</comment>
<name>A0A392SBF4_9FABA</name>
<dbReference type="AlphaFoldDB" id="A0A392SBF4"/>
<sequence length="20" mass="2296">KGVEHVVENRPQLRGHVLEV</sequence>
<proteinExistence type="predicted"/>
<organism evidence="1 2">
    <name type="scientific">Trifolium medium</name>
    <dbReference type="NCBI Taxonomy" id="97028"/>
    <lineage>
        <taxon>Eukaryota</taxon>
        <taxon>Viridiplantae</taxon>
        <taxon>Streptophyta</taxon>
        <taxon>Embryophyta</taxon>
        <taxon>Tracheophyta</taxon>
        <taxon>Spermatophyta</taxon>
        <taxon>Magnoliopsida</taxon>
        <taxon>eudicotyledons</taxon>
        <taxon>Gunneridae</taxon>
        <taxon>Pentapetalae</taxon>
        <taxon>rosids</taxon>
        <taxon>fabids</taxon>
        <taxon>Fabales</taxon>
        <taxon>Fabaceae</taxon>
        <taxon>Papilionoideae</taxon>
        <taxon>50 kb inversion clade</taxon>
        <taxon>NPAAA clade</taxon>
        <taxon>Hologalegina</taxon>
        <taxon>IRL clade</taxon>
        <taxon>Trifolieae</taxon>
        <taxon>Trifolium</taxon>
    </lineage>
</organism>
<feature type="non-terminal residue" evidence="1">
    <location>
        <position position="1"/>
    </location>
</feature>
<evidence type="ECO:0000313" key="1">
    <source>
        <dbReference type="EMBL" id="MCI45514.1"/>
    </source>
</evidence>